<protein>
    <recommendedName>
        <fullName evidence="1">Fungal-type protein kinase domain-containing protein</fullName>
    </recommendedName>
</protein>
<dbReference type="Proteomes" id="UP001175226">
    <property type="component" value="Unassembled WGS sequence"/>
</dbReference>
<sequence length="221" mass="24475">MKDSRLIKDKAAVEASQSMFQSVSCCFGVPEVLAAYEVKDCRGAPITMRYLLSNHGSSSASFGRNSIDKVLHREIIKTKGKDLRETATVQILLKGILHAMLGMYSIFPNGWIHGDVNISSVLLLAQPEMRRIDNLLCLEPERRQLLGKCIGRLVDDNQGIKGDTLFDTTKEVSERPGTLPFMSTRLLQALVLPTRTIFTAIDDLESFIWGPSSRFASDVGS</sequence>
<feature type="domain" description="Fungal-type protein kinase" evidence="1">
    <location>
        <begin position="60"/>
        <end position="209"/>
    </location>
</feature>
<proteinExistence type="predicted"/>
<gene>
    <name evidence="2" type="ORF">EV421DRAFT_1434327</name>
</gene>
<dbReference type="AlphaFoldDB" id="A0AA39MFZ9"/>
<dbReference type="InterPro" id="IPR040976">
    <property type="entry name" value="Pkinase_fungal"/>
</dbReference>
<reference evidence="2" key="1">
    <citation type="submission" date="2023-06" db="EMBL/GenBank/DDBJ databases">
        <authorList>
            <consortium name="Lawrence Berkeley National Laboratory"/>
            <person name="Ahrendt S."/>
            <person name="Sahu N."/>
            <person name="Indic B."/>
            <person name="Wong-Bajracharya J."/>
            <person name="Merenyi Z."/>
            <person name="Ke H.-M."/>
            <person name="Monk M."/>
            <person name="Kocsube S."/>
            <person name="Drula E."/>
            <person name="Lipzen A."/>
            <person name="Balint B."/>
            <person name="Henrissat B."/>
            <person name="Andreopoulos B."/>
            <person name="Martin F.M."/>
            <person name="Harder C.B."/>
            <person name="Rigling D."/>
            <person name="Ford K.L."/>
            <person name="Foster G.D."/>
            <person name="Pangilinan J."/>
            <person name="Papanicolaou A."/>
            <person name="Barry K."/>
            <person name="LaButti K."/>
            <person name="Viragh M."/>
            <person name="Koriabine M."/>
            <person name="Yan M."/>
            <person name="Riley R."/>
            <person name="Champramary S."/>
            <person name="Plett K.L."/>
            <person name="Tsai I.J."/>
            <person name="Slot J."/>
            <person name="Sipos G."/>
            <person name="Plett J."/>
            <person name="Nagy L.G."/>
            <person name="Grigoriev I.V."/>
        </authorList>
    </citation>
    <scope>NUCLEOTIDE SEQUENCE</scope>
    <source>
        <strain evidence="2">FPL87.14</strain>
    </source>
</reference>
<dbReference type="Pfam" id="PF17667">
    <property type="entry name" value="Pkinase_fungal"/>
    <property type="match status" value="1"/>
</dbReference>
<evidence type="ECO:0000313" key="3">
    <source>
        <dbReference type="Proteomes" id="UP001175226"/>
    </source>
</evidence>
<evidence type="ECO:0000313" key="2">
    <source>
        <dbReference type="EMBL" id="KAK0433456.1"/>
    </source>
</evidence>
<name>A0AA39MFZ9_9AGAR</name>
<evidence type="ECO:0000259" key="1">
    <source>
        <dbReference type="Pfam" id="PF17667"/>
    </source>
</evidence>
<comment type="caution">
    <text evidence="2">The sequence shown here is derived from an EMBL/GenBank/DDBJ whole genome shotgun (WGS) entry which is preliminary data.</text>
</comment>
<organism evidence="2 3">
    <name type="scientific">Armillaria borealis</name>
    <dbReference type="NCBI Taxonomy" id="47425"/>
    <lineage>
        <taxon>Eukaryota</taxon>
        <taxon>Fungi</taxon>
        <taxon>Dikarya</taxon>
        <taxon>Basidiomycota</taxon>
        <taxon>Agaricomycotina</taxon>
        <taxon>Agaricomycetes</taxon>
        <taxon>Agaricomycetidae</taxon>
        <taxon>Agaricales</taxon>
        <taxon>Marasmiineae</taxon>
        <taxon>Physalacriaceae</taxon>
        <taxon>Armillaria</taxon>
    </lineage>
</organism>
<accession>A0AA39MFZ9</accession>
<keyword evidence="3" id="KW-1185">Reference proteome</keyword>
<dbReference type="EMBL" id="JAUEPT010000081">
    <property type="protein sequence ID" value="KAK0433456.1"/>
    <property type="molecule type" value="Genomic_DNA"/>
</dbReference>